<keyword evidence="2" id="KW-1185">Reference proteome</keyword>
<evidence type="ECO:0000313" key="1">
    <source>
        <dbReference type="EMBL" id="CAG8490599.1"/>
    </source>
</evidence>
<proteinExistence type="predicted"/>
<organism evidence="1 2">
    <name type="scientific">Acaulospora colombiana</name>
    <dbReference type="NCBI Taxonomy" id="27376"/>
    <lineage>
        <taxon>Eukaryota</taxon>
        <taxon>Fungi</taxon>
        <taxon>Fungi incertae sedis</taxon>
        <taxon>Mucoromycota</taxon>
        <taxon>Glomeromycotina</taxon>
        <taxon>Glomeromycetes</taxon>
        <taxon>Diversisporales</taxon>
        <taxon>Acaulosporaceae</taxon>
        <taxon>Acaulospora</taxon>
    </lineage>
</organism>
<evidence type="ECO:0000313" key="2">
    <source>
        <dbReference type="Proteomes" id="UP000789525"/>
    </source>
</evidence>
<dbReference type="Proteomes" id="UP000789525">
    <property type="component" value="Unassembled WGS sequence"/>
</dbReference>
<reference evidence="1" key="1">
    <citation type="submission" date="2021-06" db="EMBL/GenBank/DDBJ databases">
        <authorList>
            <person name="Kallberg Y."/>
            <person name="Tangrot J."/>
            <person name="Rosling A."/>
        </authorList>
    </citation>
    <scope>NUCLEOTIDE SEQUENCE</scope>
    <source>
        <strain evidence="1">CL356</strain>
    </source>
</reference>
<dbReference type="EMBL" id="CAJVPT010003021">
    <property type="protein sequence ID" value="CAG8490599.1"/>
    <property type="molecule type" value="Genomic_DNA"/>
</dbReference>
<sequence length="368" mass="41625">MPIKARKTSCKNIFDSWKRPSTDYEEKIIEETPSARPNKKVKSNTKTDVLPLAAKVRPNSLDAFVGQKELVGENGLLRNLILRDKIPSMILWGPSGTGKTTLARIISNMTQSVFKEFSGITHVPYVESGEITLIGATTENPSFKINSALLSRCKVFTLNKLSSDEVHNILQNITLGDQAKDESSGFQAASQIAKEQKLTDMINDEALKFLAVMSDGDARIALNALEIAINTSPKKMLTKEDVKRVKQTIQEEYAYPVPMNIRNAPTNLMKVWCIHMLSKRRIDFMNSSLSKRKIDFMNSSLRNIIKDLGYGHNYKYNPEYEGPVYQEYLPRELKRKVYLDVYKPTKSDEEIGKQRETIGPPQNDGPNF</sequence>
<comment type="caution">
    <text evidence="1">The sequence shown here is derived from an EMBL/GenBank/DDBJ whole genome shotgun (WGS) entry which is preliminary data.</text>
</comment>
<accession>A0ACA9KS96</accession>
<gene>
    <name evidence="1" type="ORF">ACOLOM_LOCUS2363</name>
</gene>
<name>A0ACA9KS96_9GLOM</name>
<protein>
    <submittedName>
        <fullName evidence="1">5787_t:CDS:1</fullName>
    </submittedName>
</protein>